<dbReference type="Proteomes" id="UP001165393">
    <property type="component" value="Unassembled WGS sequence"/>
</dbReference>
<dbReference type="EC" id="2.7.7.18" evidence="11"/>
<evidence type="ECO:0000256" key="2">
    <source>
        <dbReference type="ARBA" id="ARBA00005019"/>
    </source>
</evidence>
<sequence>MTERIGFLGGTFDPIHRGHIEIAHFVHNQLNLNQLQLIPNHQPPHKNSTAVTAEHRLEMARIAAAPFTELSVNDIELNQNSPSYSVNTLRKLRKRHPDAALFFIMGMDSFANLSSWYRWDQLLHLCHLVVCRRPGDSVKANSLEEQLLKQYQSSAVAAENFGHIICLENPHWQISSTEIRTSLACQNENIPQLDPAVEDYIRAHQLYCPVR</sequence>
<dbReference type="CDD" id="cd02165">
    <property type="entry name" value="NMNAT"/>
    <property type="match status" value="1"/>
</dbReference>
<keyword evidence="4 11" id="KW-0662">Pyridine nucleotide biosynthesis</keyword>
<evidence type="ECO:0000256" key="11">
    <source>
        <dbReference type="HAMAP-Rule" id="MF_00244"/>
    </source>
</evidence>
<evidence type="ECO:0000256" key="8">
    <source>
        <dbReference type="ARBA" id="ARBA00022840"/>
    </source>
</evidence>
<evidence type="ECO:0000256" key="5">
    <source>
        <dbReference type="ARBA" id="ARBA00022679"/>
    </source>
</evidence>
<comment type="catalytic activity">
    <reaction evidence="10 11">
        <text>nicotinate beta-D-ribonucleotide + ATP + H(+) = deamido-NAD(+) + diphosphate</text>
        <dbReference type="Rhea" id="RHEA:22860"/>
        <dbReference type="ChEBI" id="CHEBI:15378"/>
        <dbReference type="ChEBI" id="CHEBI:30616"/>
        <dbReference type="ChEBI" id="CHEBI:33019"/>
        <dbReference type="ChEBI" id="CHEBI:57502"/>
        <dbReference type="ChEBI" id="CHEBI:58437"/>
        <dbReference type="EC" id="2.7.7.18"/>
    </reaction>
</comment>
<gene>
    <name evidence="11 13" type="primary">nadD</name>
    <name evidence="13" type="ORF">NAF29_05255</name>
</gene>
<dbReference type="HAMAP" id="MF_00244">
    <property type="entry name" value="NaMN_adenylyltr"/>
    <property type="match status" value="1"/>
</dbReference>
<dbReference type="GO" id="GO:0004515">
    <property type="term" value="F:nicotinate-nucleotide adenylyltransferase activity"/>
    <property type="evidence" value="ECO:0007669"/>
    <property type="project" value="UniProtKB-UniRule"/>
</dbReference>
<organism evidence="13 14">
    <name type="scientific">Echinimonas agarilytica</name>
    <dbReference type="NCBI Taxonomy" id="1215918"/>
    <lineage>
        <taxon>Bacteria</taxon>
        <taxon>Pseudomonadati</taxon>
        <taxon>Pseudomonadota</taxon>
        <taxon>Gammaproteobacteria</taxon>
        <taxon>Alteromonadales</taxon>
        <taxon>Echinimonadaceae</taxon>
        <taxon>Echinimonas</taxon>
    </lineage>
</organism>
<dbReference type="SUPFAM" id="SSF52374">
    <property type="entry name" value="Nucleotidylyl transferase"/>
    <property type="match status" value="1"/>
</dbReference>
<dbReference type="Pfam" id="PF01467">
    <property type="entry name" value="CTP_transf_like"/>
    <property type="match status" value="1"/>
</dbReference>
<comment type="pathway">
    <text evidence="2 11">Cofactor biosynthesis; NAD(+) biosynthesis; deamido-NAD(+) from nicotinate D-ribonucleotide: step 1/1.</text>
</comment>
<dbReference type="Gene3D" id="3.40.50.620">
    <property type="entry name" value="HUPs"/>
    <property type="match status" value="1"/>
</dbReference>
<evidence type="ECO:0000256" key="3">
    <source>
        <dbReference type="ARBA" id="ARBA00009014"/>
    </source>
</evidence>
<dbReference type="AlphaFoldDB" id="A0AA41W5E9"/>
<evidence type="ECO:0000313" key="13">
    <source>
        <dbReference type="EMBL" id="MCM2679086.1"/>
    </source>
</evidence>
<keyword evidence="6 11" id="KW-0548">Nucleotidyltransferase</keyword>
<keyword evidence="14" id="KW-1185">Reference proteome</keyword>
<dbReference type="InterPro" id="IPR004821">
    <property type="entry name" value="Cyt_trans-like"/>
</dbReference>
<dbReference type="GO" id="GO:0009435">
    <property type="term" value="P:NAD+ biosynthetic process"/>
    <property type="evidence" value="ECO:0007669"/>
    <property type="project" value="UniProtKB-UniRule"/>
</dbReference>
<accession>A0AA41W5E9</accession>
<protein>
    <recommendedName>
        <fullName evidence="11">Probable nicotinate-nucleotide adenylyltransferase</fullName>
        <ecNumber evidence="11">2.7.7.18</ecNumber>
    </recommendedName>
    <alternativeName>
        <fullName evidence="11">Deamido-NAD(+) diphosphorylase</fullName>
    </alternativeName>
    <alternativeName>
        <fullName evidence="11">Deamido-NAD(+) pyrophosphorylase</fullName>
    </alternativeName>
    <alternativeName>
        <fullName evidence="11">Nicotinate mononucleotide adenylyltransferase</fullName>
        <shortName evidence="11">NaMN adenylyltransferase</shortName>
    </alternativeName>
</protein>
<dbReference type="NCBIfam" id="TIGR00482">
    <property type="entry name" value="nicotinate (nicotinamide) nucleotide adenylyltransferase"/>
    <property type="match status" value="1"/>
</dbReference>
<dbReference type="InterPro" id="IPR005248">
    <property type="entry name" value="NadD/NMNAT"/>
</dbReference>
<keyword evidence="5 11" id="KW-0808">Transferase</keyword>
<dbReference type="GO" id="GO:0005524">
    <property type="term" value="F:ATP binding"/>
    <property type="evidence" value="ECO:0007669"/>
    <property type="project" value="UniProtKB-KW"/>
</dbReference>
<name>A0AA41W5E9_9GAMM</name>
<dbReference type="NCBIfam" id="NF000839">
    <property type="entry name" value="PRK00071.1-1"/>
    <property type="match status" value="1"/>
</dbReference>
<reference evidence="13 14" key="1">
    <citation type="journal article" date="2013" name="Antonie Van Leeuwenhoek">
        <title>Echinimonas agarilytica gen. nov., sp. nov., a new gammaproteobacterium isolated from the sea urchin Strongylocentrotus intermedius.</title>
        <authorList>
            <person name="Nedashkovskaya O.I."/>
            <person name="Stenkova A.M."/>
            <person name="Zhukova N.V."/>
            <person name="Van Trappen S."/>
            <person name="Lee J.S."/>
            <person name="Kim S.B."/>
        </authorList>
    </citation>
    <scope>NUCLEOTIDE SEQUENCE [LARGE SCALE GENOMIC DNA]</scope>
    <source>
        <strain evidence="13 14">KMM 6351</strain>
    </source>
</reference>
<dbReference type="NCBIfam" id="NF000840">
    <property type="entry name" value="PRK00071.1-3"/>
    <property type="match status" value="1"/>
</dbReference>
<keyword evidence="8 11" id="KW-0067">ATP-binding</keyword>
<evidence type="ECO:0000256" key="1">
    <source>
        <dbReference type="ARBA" id="ARBA00002324"/>
    </source>
</evidence>
<dbReference type="InterPro" id="IPR014729">
    <property type="entry name" value="Rossmann-like_a/b/a_fold"/>
</dbReference>
<evidence type="ECO:0000259" key="12">
    <source>
        <dbReference type="Pfam" id="PF01467"/>
    </source>
</evidence>
<evidence type="ECO:0000256" key="6">
    <source>
        <dbReference type="ARBA" id="ARBA00022695"/>
    </source>
</evidence>
<dbReference type="PANTHER" id="PTHR39321">
    <property type="entry name" value="NICOTINATE-NUCLEOTIDE ADENYLYLTRANSFERASE-RELATED"/>
    <property type="match status" value="1"/>
</dbReference>
<dbReference type="EMBL" id="JAMQGP010000002">
    <property type="protein sequence ID" value="MCM2679086.1"/>
    <property type="molecule type" value="Genomic_DNA"/>
</dbReference>
<comment type="function">
    <text evidence="1 11">Catalyzes the reversible adenylation of nicotinate mononucleotide (NaMN) to nicotinic acid adenine dinucleotide (NaAD).</text>
</comment>
<dbReference type="RefSeq" id="WP_251260451.1">
    <property type="nucleotide sequence ID" value="NZ_JAMQGP010000002.1"/>
</dbReference>
<evidence type="ECO:0000256" key="7">
    <source>
        <dbReference type="ARBA" id="ARBA00022741"/>
    </source>
</evidence>
<comment type="similarity">
    <text evidence="3 11">Belongs to the NadD family.</text>
</comment>
<evidence type="ECO:0000256" key="10">
    <source>
        <dbReference type="ARBA" id="ARBA00048721"/>
    </source>
</evidence>
<keyword evidence="7 11" id="KW-0547">Nucleotide-binding</keyword>
<dbReference type="PANTHER" id="PTHR39321:SF3">
    <property type="entry name" value="PHOSPHOPANTETHEINE ADENYLYLTRANSFERASE"/>
    <property type="match status" value="1"/>
</dbReference>
<evidence type="ECO:0000256" key="9">
    <source>
        <dbReference type="ARBA" id="ARBA00023027"/>
    </source>
</evidence>
<feature type="domain" description="Cytidyltransferase-like" evidence="12">
    <location>
        <begin position="8"/>
        <end position="181"/>
    </location>
</feature>
<evidence type="ECO:0000313" key="14">
    <source>
        <dbReference type="Proteomes" id="UP001165393"/>
    </source>
</evidence>
<evidence type="ECO:0000256" key="4">
    <source>
        <dbReference type="ARBA" id="ARBA00022642"/>
    </source>
</evidence>
<keyword evidence="9 11" id="KW-0520">NAD</keyword>
<dbReference type="NCBIfam" id="TIGR00125">
    <property type="entry name" value="cyt_tran_rel"/>
    <property type="match status" value="1"/>
</dbReference>
<comment type="caution">
    <text evidence="13">The sequence shown here is derived from an EMBL/GenBank/DDBJ whole genome shotgun (WGS) entry which is preliminary data.</text>
</comment>
<proteinExistence type="inferred from homology"/>